<evidence type="ECO:0000313" key="2">
    <source>
        <dbReference type="Proteomes" id="UP000239759"/>
    </source>
</evidence>
<protein>
    <submittedName>
        <fullName evidence="1">Uncharacterized protein</fullName>
    </submittedName>
</protein>
<dbReference type="RefSeq" id="WP_104033847.1">
    <property type="nucleotide sequence ID" value="NZ_PRKR01000071.1"/>
</dbReference>
<accession>A0AAP8Q8W4</accession>
<dbReference type="Proteomes" id="UP000239759">
    <property type="component" value="Unassembled WGS sequence"/>
</dbReference>
<sequence length="69" mass="8332">MDEIAWAYFKQLERRLRSHSKLLEGSIVLKAKRAYKGNEIYQYRAIFKCQKTFKVRMVWIDHLGRIVSL</sequence>
<name>A0AAP8Q8W4_BRELA</name>
<comment type="caution">
    <text evidence="1">The sequence shown here is derived from an EMBL/GenBank/DDBJ whole genome shotgun (WGS) entry which is preliminary data.</text>
</comment>
<proteinExistence type="predicted"/>
<dbReference type="AlphaFoldDB" id="A0AAP8Q8W4"/>
<evidence type="ECO:0000313" key="1">
    <source>
        <dbReference type="EMBL" id="PPA89671.1"/>
    </source>
</evidence>
<reference evidence="1 2" key="1">
    <citation type="submission" date="2018-02" db="EMBL/GenBank/DDBJ databases">
        <title>Comparative analysis of genomes of three Brevibacillus laterosporus strains producers of potent antimicrobials isolated from silage.</title>
        <authorList>
            <person name="Kojic M."/>
            <person name="Miljkovic M."/>
            <person name="Studholme D."/>
            <person name="Filipic B."/>
        </authorList>
    </citation>
    <scope>NUCLEOTIDE SEQUENCE [LARGE SCALE GENOMIC DNA]</scope>
    <source>
        <strain evidence="1 2">BGSP11</strain>
    </source>
</reference>
<gene>
    <name evidence="1" type="ORF">C4A77_25870</name>
</gene>
<organism evidence="1 2">
    <name type="scientific">Brevibacillus laterosporus</name>
    <name type="common">Bacillus laterosporus</name>
    <dbReference type="NCBI Taxonomy" id="1465"/>
    <lineage>
        <taxon>Bacteria</taxon>
        <taxon>Bacillati</taxon>
        <taxon>Bacillota</taxon>
        <taxon>Bacilli</taxon>
        <taxon>Bacillales</taxon>
        <taxon>Paenibacillaceae</taxon>
        <taxon>Brevibacillus</taxon>
    </lineage>
</organism>
<dbReference type="EMBL" id="PRKQ01000090">
    <property type="protein sequence ID" value="PPA89671.1"/>
    <property type="molecule type" value="Genomic_DNA"/>
</dbReference>